<protein>
    <submittedName>
        <fullName evidence="2">Uncharacterized protein</fullName>
    </submittedName>
</protein>
<sequence length="324" mass="32737">MNYFAIGFGAVALTTVVAIDYANQANIAGAAPGSYPASAYMQSFAARWSDACDAQSDATAAAAAYLPPAPEGWTRTAWPTEDAPLRGWIYRQGDTAVALWADYQTVGSDCGASGGIMAGLAHAAKVAGTGWAVIGGTAYRHLPAGSHAEEATSAGLDAGYDAAQTTIGFDDMVTLTALSTASESALRSLLAAADYDGLNGLLSTPLPLMGSDAPVIATANEAKAADVLLALQAGVLLANGGADLDAVTAARIGVLKAGSAGRAQIALEGSVRHGAANVDALNNRDDTSTDEPTAAPEPRSKPQRLTLSGGKSCLEGSASRFCRD</sequence>
<gene>
    <name evidence="2" type="ORF">SAMN05421666_1855</name>
</gene>
<dbReference type="EMBL" id="FTNV01000001">
    <property type="protein sequence ID" value="SIS09754.1"/>
    <property type="molecule type" value="Genomic_DNA"/>
</dbReference>
<organism evidence="2 3">
    <name type="scientific">Roseovarius nanhaiticus</name>
    <dbReference type="NCBI Taxonomy" id="573024"/>
    <lineage>
        <taxon>Bacteria</taxon>
        <taxon>Pseudomonadati</taxon>
        <taxon>Pseudomonadota</taxon>
        <taxon>Alphaproteobacteria</taxon>
        <taxon>Rhodobacterales</taxon>
        <taxon>Roseobacteraceae</taxon>
        <taxon>Roseovarius</taxon>
    </lineage>
</organism>
<dbReference type="Proteomes" id="UP000186019">
    <property type="component" value="Unassembled WGS sequence"/>
</dbReference>
<evidence type="ECO:0000256" key="1">
    <source>
        <dbReference type="SAM" id="MobiDB-lite"/>
    </source>
</evidence>
<dbReference type="RefSeq" id="WP_076532869.1">
    <property type="nucleotide sequence ID" value="NZ_FOAC01000001.1"/>
</dbReference>
<feature type="region of interest" description="Disordered" evidence="1">
    <location>
        <begin position="278"/>
        <end position="324"/>
    </location>
</feature>
<dbReference type="OrthoDB" id="7805566at2"/>
<name>A0A1N7GB45_9RHOB</name>
<evidence type="ECO:0000313" key="2">
    <source>
        <dbReference type="EMBL" id="SIS09754.1"/>
    </source>
</evidence>
<dbReference type="AlphaFoldDB" id="A0A1N7GB45"/>
<proteinExistence type="predicted"/>
<dbReference type="STRING" id="573024.SAMN05216208_0281"/>
<evidence type="ECO:0000313" key="3">
    <source>
        <dbReference type="Proteomes" id="UP000186019"/>
    </source>
</evidence>
<accession>A0A1N7GB45</accession>
<keyword evidence="3" id="KW-1185">Reference proteome</keyword>
<reference evidence="2 3" key="1">
    <citation type="submission" date="2017-01" db="EMBL/GenBank/DDBJ databases">
        <authorList>
            <person name="Mah S.A."/>
            <person name="Swanson W.J."/>
            <person name="Moy G.W."/>
            <person name="Vacquier V.D."/>
        </authorList>
    </citation>
    <scope>NUCLEOTIDE SEQUENCE [LARGE SCALE GENOMIC DNA]</scope>
    <source>
        <strain evidence="2 3">DSM 29590</strain>
    </source>
</reference>